<dbReference type="Pfam" id="PF02875">
    <property type="entry name" value="Mur_ligase_C"/>
    <property type="match status" value="1"/>
</dbReference>
<accession>A0ABR9IGM1</accession>
<dbReference type="Proteomes" id="UP000631670">
    <property type="component" value="Unassembled WGS sequence"/>
</dbReference>
<organism evidence="13 14">
    <name type="scientific">Amycolatopsis lexingtonensis</name>
    <dbReference type="NCBI Taxonomy" id="218822"/>
    <lineage>
        <taxon>Bacteria</taxon>
        <taxon>Bacillati</taxon>
        <taxon>Actinomycetota</taxon>
        <taxon>Actinomycetes</taxon>
        <taxon>Pseudonocardiales</taxon>
        <taxon>Pseudonocardiaceae</taxon>
        <taxon>Amycolatopsis</taxon>
    </lineage>
</organism>
<dbReference type="RefSeq" id="WP_192782928.1">
    <property type="nucleotide sequence ID" value="NZ_JADBEG010000001.1"/>
</dbReference>
<dbReference type="NCBIfam" id="TIGR01499">
    <property type="entry name" value="folC"/>
    <property type="match status" value="1"/>
</dbReference>
<dbReference type="Pfam" id="PF08245">
    <property type="entry name" value="Mur_ligase_M"/>
    <property type="match status" value="1"/>
</dbReference>
<feature type="compositionally biased region" description="Gly residues" evidence="10">
    <location>
        <begin position="48"/>
        <end position="61"/>
    </location>
</feature>
<evidence type="ECO:0000256" key="6">
    <source>
        <dbReference type="ARBA" id="ARBA00022840"/>
    </source>
</evidence>
<feature type="domain" description="Mur ligase central" evidence="12">
    <location>
        <begin position="233"/>
        <end position="377"/>
    </location>
</feature>
<comment type="similarity">
    <text evidence="1">Belongs to the folylpolyglutamate synthase family.</text>
</comment>
<gene>
    <name evidence="13" type="ORF">H4696_009410</name>
</gene>
<dbReference type="PANTHER" id="PTHR11136:SF0">
    <property type="entry name" value="DIHYDROFOLATE SYNTHETASE-RELATED"/>
    <property type="match status" value="1"/>
</dbReference>
<dbReference type="Gene3D" id="3.40.1190.10">
    <property type="entry name" value="Mur-like, catalytic domain"/>
    <property type="match status" value="1"/>
</dbReference>
<dbReference type="SUPFAM" id="SSF53244">
    <property type="entry name" value="MurD-like peptide ligases, peptide-binding domain"/>
    <property type="match status" value="1"/>
</dbReference>
<feature type="domain" description="Mur ligase C-terminal" evidence="11">
    <location>
        <begin position="405"/>
        <end position="519"/>
    </location>
</feature>
<dbReference type="NCBIfam" id="NF047860">
    <property type="entry name" value="Tet-DihydfolSynFolCMyb"/>
    <property type="match status" value="1"/>
</dbReference>
<evidence type="ECO:0000256" key="7">
    <source>
        <dbReference type="ARBA" id="ARBA00022842"/>
    </source>
</evidence>
<evidence type="ECO:0000259" key="11">
    <source>
        <dbReference type="Pfam" id="PF02875"/>
    </source>
</evidence>
<evidence type="ECO:0000256" key="2">
    <source>
        <dbReference type="ARBA" id="ARBA00013025"/>
    </source>
</evidence>
<evidence type="ECO:0000256" key="4">
    <source>
        <dbReference type="ARBA" id="ARBA00022723"/>
    </source>
</evidence>
<dbReference type="GO" id="GO:0008841">
    <property type="term" value="F:dihydrofolate synthase activity"/>
    <property type="evidence" value="ECO:0007669"/>
    <property type="project" value="UniProtKB-EC"/>
</dbReference>
<feature type="region of interest" description="Disordered" evidence="10">
    <location>
        <begin position="1"/>
        <end position="74"/>
    </location>
</feature>
<evidence type="ECO:0000256" key="3">
    <source>
        <dbReference type="ARBA" id="ARBA00022598"/>
    </source>
</evidence>
<evidence type="ECO:0000313" key="13">
    <source>
        <dbReference type="EMBL" id="MBE1502310.1"/>
    </source>
</evidence>
<dbReference type="GO" id="GO:0004326">
    <property type="term" value="F:tetrahydrofolylpolyglutamate synthase activity"/>
    <property type="evidence" value="ECO:0007669"/>
    <property type="project" value="UniProtKB-EC"/>
</dbReference>
<keyword evidence="14" id="KW-1185">Reference proteome</keyword>
<comment type="catalytic activity">
    <reaction evidence="9">
        <text>(6S)-5,6,7,8-tetrahydrofolyl-(gamma-L-Glu)(n) + L-glutamate + ATP = (6S)-5,6,7,8-tetrahydrofolyl-(gamma-L-Glu)(n+1) + ADP + phosphate + H(+)</text>
        <dbReference type="Rhea" id="RHEA:10580"/>
        <dbReference type="Rhea" id="RHEA-COMP:14738"/>
        <dbReference type="Rhea" id="RHEA-COMP:14740"/>
        <dbReference type="ChEBI" id="CHEBI:15378"/>
        <dbReference type="ChEBI" id="CHEBI:29985"/>
        <dbReference type="ChEBI" id="CHEBI:30616"/>
        <dbReference type="ChEBI" id="CHEBI:43474"/>
        <dbReference type="ChEBI" id="CHEBI:141005"/>
        <dbReference type="ChEBI" id="CHEBI:456216"/>
        <dbReference type="EC" id="6.3.2.17"/>
    </reaction>
</comment>
<sequence>MPQDETGRKPDLSDLDSFAGVDELGAQGYEDSDDHDPELDARDTAFEAGGGSRGGIGGVGQLGDNLATGPVPDLTVPEDTELHELDDQGEPAVYGNPDGPEARRELMAVEAELNQRWPETKIEPSLTRISALTQLLGEPNRGYPVLHVAGTNGKGSTARMIDALLTRMGLRVGRYTSPHLQLVTERIALDGRPISAARYAELWHDIAPYVSMVDGAAADGVAMSKFEILTGMAFAAFADAPVEAAVLEAGMGGAWDATNVADADVAVITPIGLDHVEYLGPDAVSAAREKAGIIKPGSVAVIAEQDPEVQKVLLERAVEVDAAVARAGSEFGVLEREVAVGGQLLKLQGLGGVYDDIFLPLHGAHQAANAALALAAVEAFFGAGKDKQLVIEAVREAFAEVETPGRLERVRAAPAVMIDAAHNPHGARALATTVAEEFAFRRLVAVVGVMAEKDAHGILDALEPVVSDVVVTRNSSPRAMPLEELNQLAISIFGEERVVAETDLETAIETAIALVETSDDPEEPLSGGGVLVTGSVVTVGEARTLFGKEPA</sequence>
<reference evidence="13 14" key="1">
    <citation type="submission" date="2020-10" db="EMBL/GenBank/DDBJ databases">
        <title>Sequencing the genomes of 1000 actinobacteria strains.</title>
        <authorList>
            <person name="Klenk H.-P."/>
        </authorList>
    </citation>
    <scope>NUCLEOTIDE SEQUENCE [LARGE SCALE GENOMIC DNA]</scope>
    <source>
        <strain evidence="13 14">DSM 44653</strain>
    </source>
</reference>
<dbReference type="InterPro" id="IPR036615">
    <property type="entry name" value="Mur_ligase_C_dom_sf"/>
</dbReference>
<name>A0ABR9IGM1_9PSEU</name>
<evidence type="ECO:0000256" key="10">
    <source>
        <dbReference type="SAM" id="MobiDB-lite"/>
    </source>
</evidence>
<comment type="caution">
    <text evidence="13">The sequence shown here is derived from an EMBL/GenBank/DDBJ whole genome shotgun (WGS) entry which is preliminary data.</text>
</comment>
<evidence type="ECO:0000259" key="12">
    <source>
        <dbReference type="Pfam" id="PF08245"/>
    </source>
</evidence>
<proteinExistence type="inferred from homology"/>
<keyword evidence="6" id="KW-0067">ATP-binding</keyword>
<dbReference type="InterPro" id="IPR013221">
    <property type="entry name" value="Mur_ligase_cen"/>
</dbReference>
<dbReference type="SUPFAM" id="SSF53623">
    <property type="entry name" value="MurD-like peptide ligases, catalytic domain"/>
    <property type="match status" value="1"/>
</dbReference>
<dbReference type="InterPro" id="IPR001645">
    <property type="entry name" value="Folylpolyglutamate_synth"/>
</dbReference>
<keyword evidence="5" id="KW-0547">Nucleotide-binding</keyword>
<dbReference type="PANTHER" id="PTHR11136">
    <property type="entry name" value="FOLYLPOLYGLUTAMATE SYNTHASE-RELATED"/>
    <property type="match status" value="1"/>
</dbReference>
<keyword evidence="4" id="KW-0479">Metal-binding</keyword>
<feature type="compositionally biased region" description="Basic and acidic residues" evidence="10">
    <location>
        <begin position="1"/>
        <end position="12"/>
    </location>
</feature>
<dbReference type="Gene3D" id="3.90.190.20">
    <property type="entry name" value="Mur ligase, C-terminal domain"/>
    <property type="match status" value="1"/>
</dbReference>
<evidence type="ECO:0000256" key="5">
    <source>
        <dbReference type="ARBA" id="ARBA00022741"/>
    </source>
</evidence>
<dbReference type="InterPro" id="IPR036565">
    <property type="entry name" value="Mur-like_cat_sf"/>
</dbReference>
<evidence type="ECO:0000256" key="9">
    <source>
        <dbReference type="ARBA" id="ARBA00047493"/>
    </source>
</evidence>
<dbReference type="EMBL" id="JADBEG010000001">
    <property type="protein sequence ID" value="MBE1502310.1"/>
    <property type="molecule type" value="Genomic_DNA"/>
</dbReference>
<dbReference type="EC" id="6.3.2.17" evidence="2"/>
<evidence type="ECO:0000313" key="14">
    <source>
        <dbReference type="Proteomes" id="UP000631670"/>
    </source>
</evidence>
<keyword evidence="7" id="KW-0460">Magnesium</keyword>
<protein>
    <recommendedName>
        <fullName evidence="2">tetrahydrofolate synthase</fullName>
        <ecNumber evidence="2">6.3.2.17</ecNumber>
    </recommendedName>
    <alternativeName>
        <fullName evidence="8">Tetrahydrofolylpolyglutamate synthase</fullName>
    </alternativeName>
</protein>
<evidence type="ECO:0000256" key="1">
    <source>
        <dbReference type="ARBA" id="ARBA00008276"/>
    </source>
</evidence>
<dbReference type="InterPro" id="IPR004101">
    <property type="entry name" value="Mur_ligase_C"/>
</dbReference>
<evidence type="ECO:0000256" key="8">
    <source>
        <dbReference type="ARBA" id="ARBA00030592"/>
    </source>
</evidence>
<keyword evidence="3 13" id="KW-0436">Ligase</keyword>